<dbReference type="RefSeq" id="WP_074567241.1">
    <property type="nucleotide sequence ID" value="NZ_FNGX01000006.1"/>
</dbReference>
<dbReference type="Proteomes" id="UP000183162">
    <property type="component" value="Unassembled WGS sequence"/>
</dbReference>
<dbReference type="PIRSF" id="PIRSF019455">
    <property type="entry name" value="CopR_AtkY"/>
    <property type="match status" value="1"/>
</dbReference>
<dbReference type="InterPro" id="IPR036388">
    <property type="entry name" value="WH-like_DNA-bd_sf"/>
</dbReference>
<name>A0A1G9NER5_STREI</name>
<evidence type="ECO:0000256" key="1">
    <source>
        <dbReference type="ARBA" id="ARBA00011046"/>
    </source>
</evidence>
<dbReference type="NCBIfam" id="TIGR02698">
    <property type="entry name" value="CopY_TcrY"/>
    <property type="match status" value="1"/>
</dbReference>
<gene>
    <name evidence="5" type="ORF">SAMN05216400_1771</name>
</gene>
<dbReference type="AlphaFoldDB" id="A0A1G9NER5"/>
<dbReference type="EMBL" id="FNGX01000006">
    <property type="protein sequence ID" value="SDL84873.1"/>
    <property type="molecule type" value="Genomic_DNA"/>
</dbReference>
<protein>
    <submittedName>
        <fullName evidence="5">Copper transport repressor, CopY/TcrY family</fullName>
    </submittedName>
</protein>
<comment type="similarity">
    <text evidence="1">Belongs to the BlaI transcriptional regulatory family.</text>
</comment>
<sequence>MSISKAEWEIMRVIWTKEETTSSQILAILGEKNDWTASTIKTLLKRLVDKGFLSRQKLGKGFLYSSLLSEQEAMNQQADDLFSKFCQRKHVAILKHLLKEVPMTDSDIDDLQALLLSKREETVDEVPCNCIPGQCRCKEHLEL</sequence>
<reference evidence="5 6" key="1">
    <citation type="submission" date="2016-10" db="EMBL/GenBank/DDBJ databases">
        <authorList>
            <person name="de Groot N.N."/>
        </authorList>
    </citation>
    <scope>NUCLEOTIDE SEQUENCE [LARGE SCALE GENOMIC DNA]</scope>
    <source>
        <strain evidence="5 6">Sb09</strain>
    </source>
</reference>
<dbReference type="GO" id="GO:0003677">
    <property type="term" value="F:DNA binding"/>
    <property type="evidence" value="ECO:0007669"/>
    <property type="project" value="UniProtKB-KW"/>
</dbReference>
<proteinExistence type="inferred from homology"/>
<dbReference type="Pfam" id="PF03965">
    <property type="entry name" value="Penicillinase_R"/>
    <property type="match status" value="1"/>
</dbReference>
<evidence type="ECO:0000256" key="3">
    <source>
        <dbReference type="ARBA" id="ARBA00023125"/>
    </source>
</evidence>
<dbReference type="InterPro" id="IPR014071">
    <property type="entry name" value="Cu_transp_CopY/TcrY"/>
</dbReference>
<dbReference type="SUPFAM" id="SSF46785">
    <property type="entry name" value="Winged helix' DNA-binding domain"/>
    <property type="match status" value="1"/>
</dbReference>
<organism evidence="5 6">
    <name type="scientific">Streptococcus equinus</name>
    <name type="common">Streptococcus bovis</name>
    <dbReference type="NCBI Taxonomy" id="1335"/>
    <lineage>
        <taxon>Bacteria</taxon>
        <taxon>Bacillati</taxon>
        <taxon>Bacillota</taxon>
        <taxon>Bacilli</taxon>
        <taxon>Lactobacillales</taxon>
        <taxon>Streptococcaceae</taxon>
        <taxon>Streptococcus</taxon>
    </lineage>
</organism>
<dbReference type="Gene3D" id="1.10.10.10">
    <property type="entry name" value="Winged helix-like DNA-binding domain superfamily/Winged helix DNA-binding domain"/>
    <property type="match status" value="1"/>
</dbReference>
<evidence type="ECO:0000313" key="5">
    <source>
        <dbReference type="EMBL" id="SDL84873.1"/>
    </source>
</evidence>
<keyword evidence="3" id="KW-0238">DNA-binding</keyword>
<dbReference type="OrthoDB" id="1849040at2"/>
<dbReference type="InterPro" id="IPR036390">
    <property type="entry name" value="WH_DNA-bd_sf"/>
</dbReference>
<evidence type="ECO:0000313" key="6">
    <source>
        <dbReference type="Proteomes" id="UP000183162"/>
    </source>
</evidence>
<dbReference type="InterPro" id="IPR005650">
    <property type="entry name" value="BlaI_family"/>
</dbReference>
<keyword evidence="4" id="KW-0804">Transcription</keyword>
<dbReference type="GO" id="GO:0045892">
    <property type="term" value="P:negative regulation of DNA-templated transcription"/>
    <property type="evidence" value="ECO:0007669"/>
    <property type="project" value="InterPro"/>
</dbReference>
<accession>A0A1G9NER5</accession>
<evidence type="ECO:0000256" key="4">
    <source>
        <dbReference type="ARBA" id="ARBA00023163"/>
    </source>
</evidence>
<evidence type="ECO:0000256" key="2">
    <source>
        <dbReference type="ARBA" id="ARBA00023015"/>
    </source>
</evidence>
<keyword evidence="2" id="KW-0805">Transcription regulation</keyword>